<organism evidence="7 8">
    <name type="scientific">Mucilaginibacter pedocola</name>
    <dbReference type="NCBI Taxonomy" id="1792845"/>
    <lineage>
        <taxon>Bacteria</taxon>
        <taxon>Pseudomonadati</taxon>
        <taxon>Bacteroidota</taxon>
        <taxon>Sphingobacteriia</taxon>
        <taxon>Sphingobacteriales</taxon>
        <taxon>Sphingobacteriaceae</taxon>
        <taxon>Mucilaginibacter</taxon>
    </lineage>
</organism>
<evidence type="ECO:0000256" key="4">
    <source>
        <dbReference type="ARBA" id="ARBA00023136"/>
    </source>
</evidence>
<dbReference type="OrthoDB" id="673785at2"/>
<keyword evidence="3 5" id="KW-1133">Transmembrane helix</keyword>
<evidence type="ECO:0000259" key="6">
    <source>
        <dbReference type="Pfam" id="PF07291"/>
    </source>
</evidence>
<dbReference type="RefSeq" id="WP_143822035.1">
    <property type="nucleotide sequence ID" value="NZ_MBTF01000001.1"/>
</dbReference>
<comment type="caution">
    <text evidence="7">The sequence shown here is derived from an EMBL/GenBank/DDBJ whole genome shotgun (WGS) entry which is preliminary data.</text>
</comment>
<sequence length="153" mass="17562">MRIDTIPASRNHEWLMTAISALLIVLYTYTAFSKLLAFDIFKQQMYNQTLPKWAAGIIIWTLPGVELVTAFLIFKNRSRLYGYIASSILMTLFTGYVALVLAGYFGWMPCSCGGVIQSMDWKTHLLFNIFFLLLSLTGIYIINRERRSLGRKD</sequence>
<dbReference type="GO" id="GO:0030416">
    <property type="term" value="P:methylamine metabolic process"/>
    <property type="evidence" value="ECO:0007669"/>
    <property type="project" value="InterPro"/>
</dbReference>
<keyword evidence="8" id="KW-1185">Reference proteome</keyword>
<keyword evidence="4 5" id="KW-0472">Membrane</keyword>
<dbReference type="STRING" id="1792845.BC343_02385"/>
<dbReference type="AlphaFoldDB" id="A0A1S9PLU3"/>
<keyword evidence="2 5" id="KW-0812">Transmembrane</keyword>
<protein>
    <recommendedName>
        <fullName evidence="6">Methylamine utilisation protein MauE domain-containing protein</fullName>
    </recommendedName>
</protein>
<feature type="transmembrane region" description="Helical" evidence="5">
    <location>
        <begin position="53"/>
        <end position="74"/>
    </location>
</feature>
<gene>
    <name evidence="7" type="ORF">BC343_02385</name>
</gene>
<dbReference type="InterPro" id="IPR009908">
    <property type="entry name" value="Methylamine_util_MauE"/>
</dbReference>
<dbReference type="GO" id="GO:0016020">
    <property type="term" value="C:membrane"/>
    <property type="evidence" value="ECO:0007669"/>
    <property type="project" value="UniProtKB-SubCell"/>
</dbReference>
<feature type="domain" description="Methylamine utilisation protein MauE" evidence="6">
    <location>
        <begin position="13"/>
        <end position="140"/>
    </location>
</feature>
<name>A0A1S9PLU3_9SPHI</name>
<evidence type="ECO:0000313" key="8">
    <source>
        <dbReference type="Proteomes" id="UP000189739"/>
    </source>
</evidence>
<comment type="subcellular location">
    <subcellularLocation>
        <location evidence="1">Membrane</location>
        <topology evidence="1">Multi-pass membrane protein</topology>
    </subcellularLocation>
</comment>
<reference evidence="7 8" key="1">
    <citation type="submission" date="2016-07" db="EMBL/GenBank/DDBJ databases">
        <title>Genomic analysis of zinc-resistant bacterium Mucilaginibacter pedocola TBZ30.</title>
        <authorList>
            <person name="Huang J."/>
            <person name="Tang J."/>
        </authorList>
    </citation>
    <scope>NUCLEOTIDE SEQUENCE [LARGE SCALE GENOMIC DNA]</scope>
    <source>
        <strain evidence="7 8">TBZ30</strain>
    </source>
</reference>
<feature type="transmembrane region" description="Helical" evidence="5">
    <location>
        <begin position="125"/>
        <end position="142"/>
    </location>
</feature>
<dbReference type="Pfam" id="PF07291">
    <property type="entry name" value="MauE"/>
    <property type="match status" value="1"/>
</dbReference>
<proteinExistence type="predicted"/>
<evidence type="ECO:0000313" key="7">
    <source>
        <dbReference type="EMBL" id="OOQ61930.1"/>
    </source>
</evidence>
<evidence type="ECO:0000256" key="3">
    <source>
        <dbReference type="ARBA" id="ARBA00022989"/>
    </source>
</evidence>
<evidence type="ECO:0000256" key="5">
    <source>
        <dbReference type="SAM" id="Phobius"/>
    </source>
</evidence>
<dbReference type="Proteomes" id="UP000189739">
    <property type="component" value="Unassembled WGS sequence"/>
</dbReference>
<feature type="transmembrane region" description="Helical" evidence="5">
    <location>
        <begin position="12"/>
        <end position="33"/>
    </location>
</feature>
<evidence type="ECO:0000256" key="1">
    <source>
        <dbReference type="ARBA" id="ARBA00004141"/>
    </source>
</evidence>
<accession>A0A1S9PLU3</accession>
<dbReference type="EMBL" id="MBTF01000001">
    <property type="protein sequence ID" value="OOQ61930.1"/>
    <property type="molecule type" value="Genomic_DNA"/>
</dbReference>
<evidence type="ECO:0000256" key="2">
    <source>
        <dbReference type="ARBA" id="ARBA00022692"/>
    </source>
</evidence>
<feature type="transmembrane region" description="Helical" evidence="5">
    <location>
        <begin position="81"/>
        <end position="105"/>
    </location>
</feature>